<name>A0AAE0XS22_9GAST</name>
<evidence type="ECO:0000313" key="1">
    <source>
        <dbReference type="EMBL" id="KAK3705319.1"/>
    </source>
</evidence>
<gene>
    <name evidence="1" type="ORF">RRG08_033285</name>
</gene>
<reference evidence="1" key="1">
    <citation type="journal article" date="2023" name="G3 (Bethesda)">
        <title>A reference genome for the long-term kleptoplast-retaining sea slug Elysia crispata morphotype clarki.</title>
        <authorList>
            <person name="Eastman K.E."/>
            <person name="Pendleton A.L."/>
            <person name="Shaikh M.A."/>
            <person name="Suttiyut T."/>
            <person name="Ogas R."/>
            <person name="Tomko P."/>
            <person name="Gavelis G."/>
            <person name="Widhalm J.R."/>
            <person name="Wisecaver J.H."/>
        </authorList>
    </citation>
    <scope>NUCLEOTIDE SEQUENCE</scope>
    <source>
        <strain evidence="1">ECLA1</strain>
    </source>
</reference>
<dbReference type="Proteomes" id="UP001283361">
    <property type="component" value="Unassembled WGS sequence"/>
</dbReference>
<organism evidence="1 2">
    <name type="scientific">Elysia crispata</name>
    <name type="common">lettuce slug</name>
    <dbReference type="NCBI Taxonomy" id="231223"/>
    <lineage>
        <taxon>Eukaryota</taxon>
        <taxon>Metazoa</taxon>
        <taxon>Spiralia</taxon>
        <taxon>Lophotrochozoa</taxon>
        <taxon>Mollusca</taxon>
        <taxon>Gastropoda</taxon>
        <taxon>Heterobranchia</taxon>
        <taxon>Euthyneura</taxon>
        <taxon>Panpulmonata</taxon>
        <taxon>Sacoglossa</taxon>
        <taxon>Placobranchoidea</taxon>
        <taxon>Plakobranchidae</taxon>
        <taxon>Elysia</taxon>
    </lineage>
</organism>
<proteinExistence type="predicted"/>
<sequence>MWKLIEWALVPTTRNWLLVFVGSSVRQTLVKGRSLNENVGLALESRYVEHKLITVQISGFRYSRFDSSQDSDDRA</sequence>
<keyword evidence="2" id="KW-1185">Reference proteome</keyword>
<evidence type="ECO:0000313" key="2">
    <source>
        <dbReference type="Proteomes" id="UP001283361"/>
    </source>
</evidence>
<protein>
    <submittedName>
        <fullName evidence="1">Uncharacterized protein</fullName>
    </submittedName>
</protein>
<comment type="caution">
    <text evidence="1">The sequence shown here is derived from an EMBL/GenBank/DDBJ whole genome shotgun (WGS) entry which is preliminary data.</text>
</comment>
<dbReference type="EMBL" id="JAWDGP010007772">
    <property type="protein sequence ID" value="KAK3705319.1"/>
    <property type="molecule type" value="Genomic_DNA"/>
</dbReference>
<accession>A0AAE0XS22</accession>
<dbReference type="AlphaFoldDB" id="A0AAE0XS22"/>